<name>A0AAU6PZU8_9DEIO</name>
<sequence length="134" mass="14066">MSAPGTPGRRSPRALIPGAVSLAGVTVVPGTLTADGAPALALACYTTRHRVEVAYIPSGAAWSLAHPPALPNERDEREGLTLARLGGARLTLTHEGRRAVLDVPAVRLLREVCEALGTYDRAPVEGLGRPRFTV</sequence>
<dbReference type="EMBL" id="CP149782">
    <property type="protein sequence ID" value="WYF43932.1"/>
    <property type="molecule type" value="Genomic_DNA"/>
</dbReference>
<reference evidence="1" key="1">
    <citation type="submission" date="2024-03" db="EMBL/GenBank/DDBJ databases">
        <title>Deinococcus weizhi sp. nov., isolated from human skin.</title>
        <authorList>
            <person name="Wei Z."/>
            <person name="Tian F."/>
            <person name="Yang C."/>
            <person name="Xin L.T."/>
            <person name="Wen Z.J."/>
            <person name="Lan K.C."/>
            <person name="Yu L."/>
            <person name="Zhe W."/>
            <person name="Dan F.D."/>
            <person name="Jun W."/>
            <person name="Rui Z."/>
            <person name="Yong X.J."/>
            <person name="Ting Y."/>
            <person name="Wei X."/>
            <person name="Xu Z.G."/>
            <person name="Xin Z."/>
            <person name="Dong F.G."/>
            <person name="Ni X.M."/>
            <person name="Zheng M.G."/>
            <person name="Chun Y."/>
            <person name="Qian W.X."/>
        </authorList>
    </citation>
    <scope>NUCLEOTIDE SEQUENCE</scope>
    <source>
        <strain evidence="1">VB142</strain>
    </source>
</reference>
<protein>
    <submittedName>
        <fullName evidence="1">Uncharacterized protein</fullName>
    </submittedName>
</protein>
<evidence type="ECO:0000313" key="1">
    <source>
        <dbReference type="EMBL" id="WYF43932.1"/>
    </source>
</evidence>
<accession>A0AAU6PZU8</accession>
<dbReference type="RefSeq" id="WP_339095038.1">
    <property type="nucleotide sequence ID" value="NZ_CP149782.1"/>
</dbReference>
<organism evidence="1">
    <name type="scientific">Deinococcus sp. VB142</name>
    <dbReference type="NCBI Taxonomy" id="3112952"/>
    <lineage>
        <taxon>Bacteria</taxon>
        <taxon>Thermotogati</taxon>
        <taxon>Deinococcota</taxon>
        <taxon>Deinococci</taxon>
        <taxon>Deinococcales</taxon>
        <taxon>Deinococcaceae</taxon>
        <taxon>Deinococcus</taxon>
    </lineage>
</organism>
<dbReference type="AlphaFoldDB" id="A0AAU6PZU8"/>
<gene>
    <name evidence="1" type="ORF">WDJ50_10985</name>
</gene>
<proteinExistence type="predicted"/>